<name>A0A9P5ITM0_9HELO</name>
<evidence type="ECO:0000313" key="1">
    <source>
        <dbReference type="EMBL" id="KAF7945008.1"/>
    </source>
</evidence>
<protein>
    <submittedName>
        <fullName evidence="1">Uncharacterized protein</fullName>
    </submittedName>
</protein>
<evidence type="ECO:0000313" key="2">
    <source>
        <dbReference type="Proteomes" id="UP000710849"/>
    </source>
</evidence>
<dbReference type="AlphaFoldDB" id="A0A9P5ITM0"/>
<comment type="caution">
    <text evidence="1">The sequence shown here is derived from an EMBL/GenBank/DDBJ whole genome shotgun (WGS) entry which is preliminary data.</text>
</comment>
<accession>A0A9P5ITM0</accession>
<dbReference type="GeneID" id="62149230"/>
<sequence>MLSKTSSCQMQSQLLAYFIPPTALVRIGSGVSHTWTACTPGLNLQELDYKGCNDLNCIRTPKYKIDYLITNA</sequence>
<reference evidence="1 2" key="1">
    <citation type="journal article" date="2020" name="Genome Biol. Evol.">
        <title>Comparative genomics of Sclerotiniaceae.</title>
        <authorList>
            <person name="Valero Jimenez C.A."/>
            <person name="Steentjes M."/>
            <person name="Scholten O.E."/>
            <person name="Van Kan J.A.L."/>
        </authorList>
    </citation>
    <scope>NUCLEOTIDE SEQUENCE [LARGE SCALE GENOMIC DNA]</scope>
    <source>
        <strain evidence="1 2">MUCL 94</strain>
    </source>
</reference>
<organism evidence="1 2">
    <name type="scientific">Botrytis byssoidea</name>
    <dbReference type="NCBI Taxonomy" id="139641"/>
    <lineage>
        <taxon>Eukaryota</taxon>
        <taxon>Fungi</taxon>
        <taxon>Dikarya</taxon>
        <taxon>Ascomycota</taxon>
        <taxon>Pezizomycotina</taxon>
        <taxon>Leotiomycetes</taxon>
        <taxon>Helotiales</taxon>
        <taxon>Sclerotiniaceae</taxon>
        <taxon>Botrytis</taxon>
    </lineage>
</organism>
<keyword evidence="2" id="KW-1185">Reference proteome</keyword>
<dbReference type="Proteomes" id="UP000710849">
    <property type="component" value="Unassembled WGS sequence"/>
</dbReference>
<proteinExistence type="predicted"/>
<dbReference type="RefSeq" id="XP_038733490.1">
    <property type="nucleotide sequence ID" value="XM_038876153.1"/>
</dbReference>
<gene>
    <name evidence="1" type="ORF">EAE97_005641</name>
</gene>
<dbReference type="EMBL" id="RCSW01000009">
    <property type="protein sequence ID" value="KAF7945008.1"/>
    <property type="molecule type" value="Genomic_DNA"/>
</dbReference>